<dbReference type="PANTHER" id="PTHR40277">
    <property type="entry name" value="BLL5419 PROTEIN"/>
    <property type="match status" value="1"/>
</dbReference>
<feature type="transmembrane region" description="Helical" evidence="6">
    <location>
        <begin position="295"/>
        <end position="319"/>
    </location>
</feature>
<evidence type="ECO:0000256" key="3">
    <source>
        <dbReference type="ARBA" id="ARBA00022692"/>
    </source>
</evidence>
<evidence type="ECO:0000256" key="4">
    <source>
        <dbReference type="ARBA" id="ARBA00022989"/>
    </source>
</evidence>
<keyword evidence="5 6" id="KW-0472">Membrane</keyword>
<dbReference type="Proteomes" id="UP001193081">
    <property type="component" value="Unassembled WGS sequence"/>
</dbReference>
<dbReference type="PANTHER" id="PTHR40277:SF1">
    <property type="entry name" value="BLL5419 PROTEIN"/>
    <property type="match status" value="1"/>
</dbReference>
<proteinExistence type="predicted"/>
<keyword evidence="8" id="KW-1185">Reference proteome</keyword>
<dbReference type="Pfam" id="PF03706">
    <property type="entry name" value="LPG_synthase_TM"/>
    <property type="match status" value="1"/>
</dbReference>
<dbReference type="EMBL" id="SIJK02000066">
    <property type="protein sequence ID" value="MBP1468370.1"/>
    <property type="molecule type" value="Genomic_DNA"/>
</dbReference>
<feature type="transmembrane region" description="Helical" evidence="6">
    <location>
        <begin position="51"/>
        <end position="69"/>
    </location>
</feature>
<protein>
    <submittedName>
        <fullName evidence="7">Flippase-like domain-containing protein</fullName>
    </submittedName>
</protein>
<evidence type="ECO:0000313" key="7">
    <source>
        <dbReference type="EMBL" id="MBP1468370.1"/>
    </source>
</evidence>
<feature type="transmembrane region" description="Helical" evidence="6">
    <location>
        <begin position="162"/>
        <end position="188"/>
    </location>
</feature>
<keyword evidence="2" id="KW-1003">Cell membrane</keyword>
<accession>A0ABS4DG02</accession>
<comment type="subcellular location">
    <subcellularLocation>
        <location evidence="1">Cell membrane</location>
        <topology evidence="1">Multi-pass membrane protein</topology>
    </subcellularLocation>
</comment>
<dbReference type="NCBIfam" id="TIGR00374">
    <property type="entry name" value="flippase-like domain"/>
    <property type="match status" value="1"/>
</dbReference>
<gene>
    <name evidence="7" type="ORF">EYB53_021845</name>
</gene>
<name>A0ABS4DG02_9CHLR</name>
<dbReference type="InterPro" id="IPR022791">
    <property type="entry name" value="L-PG_synthase/AglD"/>
</dbReference>
<evidence type="ECO:0000313" key="8">
    <source>
        <dbReference type="Proteomes" id="UP001193081"/>
    </source>
</evidence>
<organism evidence="7 8">
    <name type="scientific">Candidatus Chloroploca mongolica</name>
    <dbReference type="NCBI Taxonomy" id="2528176"/>
    <lineage>
        <taxon>Bacteria</taxon>
        <taxon>Bacillati</taxon>
        <taxon>Chloroflexota</taxon>
        <taxon>Chloroflexia</taxon>
        <taxon>Chloroflexales</taxon>
        <taxon>Chloroflexineae</taxon>
        <taxon>Oscillochloridaceae</taxon>
        <taxon>Candidatus Chloroploca</taxon>
    </lineage>
</organism>
<feature type="transmembrane region" description="Helical" evidence="6">
    <location>
        <begin position="12"/>
        <end position="31"/>
    </location>
</feature>
<feature type="transmembrane region" description="Helical" evidence="6">
    <location>
        <begin position="81"/>
        <end position="98"/>
    </location>
</feature>
<keyword evidence="3 6" id="KW-0812">Transmembrane</keyword>
<feature type="transmembrane region" description="Helical" evidence="6">
    <location>
        <begin position="252"/>
        <end position="275"/>
    </location>
</feature>
<feature type="transmembrane region" description="Helical" evidence="6">
    <location>
        <begin position="220"/>
        <end position="240"/>
    </location>
</feature>
<evidence type="ECO:0000256" key="5">
    <source>
        <dbReference type="ARBA" id="ARBA00023136"/>
    </source>
</evidence>
<reference evidence="7 8" key="1">
    <citation type="submission" date="2021-03" db="EMBL/GenBank/DDBJ databases">
        <authorList>
            <person name="Grouzdev D.S."/>
        </authorList>
    </citation>
    <scope>NUCLEOTIDE SEQUENCE [LARGE SCALE GENOMIC DNA]</scope>
    <source>
        <strain evidence="7 8">M50-1</strain>
    </source>
</reference>
<sequence length="323" mass="34853">MQTGSGHSLRSSLWLLLRLAVSGGLLGYLVWRADPRMIWAQWQQADWRLLLLAIVVQLGGIALSSWKWSLLLQANQRPQPYRWLLATSFLGLFANNFLPTSVGGDAMRVVALGRRSGSYAQASASVFMERLTGFLALSLIALGALLVGASALVASHPVTEPVLITATAGFALIALVATGGALAAPWLLRRFGHWLPERVRQPLSTIAQALDEYRDAKGTLLAVLGLSLLVHALWIGMHVIAGRALGIEAAWLIYLSMVPLTDIIGMVPIFFNNVGARDLVFTLYLRQAGVPDATALALAFTVFSIRLLISLIGGVVLLVRSTK</sequence>
<comment type="caution">
    <text evidence="7">The sequence shown here is derived from an EMBL/GenBank/DDBJ whole genome shotgun (WGS) entry which is preliminary data.</text>
</comment>
<evidence type="ECO:0000256" key="2">
    <source>
        <dbReference type="ARBA" id="ARBA00022475"/>
    </source>
</evidence>
<evidence type="ECO:0000256" key="6">
    <source>
        <dbReference type="SAM" id="Phobius"/>
    </source>
</evidence>
<evidence type="ECO:0000256" key="1">
    <source>
        <dbReference type="ARBA" id="ARBA00004651"/>
    </source>
</evidence>
<feature type="transmembrane region" description="Helical" evidence="6">
    <location>
        <begin position="134"/>
        <end position="155"/>
    </location>
</feature>
<keyword evidence="4 6" id="KW-1133">Transmembrane helix</keyword>